<keyword evidence="1" id="KW-0472">Membrane</keyword>
<comment type="caution">
    <text evidence="2">The sequence shown here is derived from an EMBL/GenBank/DDBJ whole genome shotgun (WGS) entry which is preliminary data.</text>
</comment>
<feature type="transmembrane region" description="Helical" evidence="1">
    <location>
        <begin position="285"/>
        <end position="305"/>
    </location>
</feature>
<dbReference type="EMBL" id="MDYP01000008">
    <property type="protein sequence ID" value="OQE08812.1"/>
    <property type="molecule type" value="Genomic_DNA"/>
</dbReference>
<organism evidence="2 3">
    <name type="scientific">Penicillium vulpinum</name>
    <dbReference type="NCBI Taxonomy" id="29845"/>
    <lineage>
        <taxon>Eukaryota</taxon>
        <taxon>Fungi</taxon>
        <taxon>Dikarya</taxon>
        <taxon>Ascomycota</taxon>
        <taxon>Pezizomycotina</taxon>
        <taxon>Eurotiomycetes</taxon>
        <taxon>Eurotiomycetidae</taxon>
        <taxon>Eurotiales</taxon>
        <taxon>Aspergillaceae</taxon>
        <taxon>Penicillium</taxon>
    </lineage>
</organism>
<keyword evidence="3" id="KW-1185">Reference proteome</keyword>
<keyword evidence="1" id="KW-0812">Transmembrane</keyword>
<accession>A0A1V6S440</accession>
<proteinExistence type="predicted"/>
<reference evidence="3" key="1">
    <citation type="journal article" date="2017" name="Nat. Microbiol.">
        <title>Global analysis of biosynthetic gene clusters reveals vast potential of secondary metabolite production in Penicillium species.</title>
        <authorList>
            <person name="Nielsen J.C."/>
            <person name="Grijseels S."/>
            <person name="Prigent S."/>
            <person name="Ji B."/>
            <person name="Dainat J."/>
            <person name="Nielsen K.F."/>
            <person name="Frisvad J.C."/>
            <person name="Workman M."/>
            <person name="Nielsen J."/>
        </authorList>
    </citation>
    <scope>NUCLEOTIDE SEQUENCE [LARGE SCALE GENOMIC DNA]</scope>
    <source>
        <strain evidence="3">IBT 29486</strain>
    </source>
</reference>
<gene>
    <name evidence="2" type="ORF">PENVUL_c008G07968</name>
</gene>
<evidence type="ECO:0000313" key="3">
    <source>
        <dbReference type="Proteomes" id="UP000191518"/>
    </source>
</evidence>
<dbReference type="AlphaFoldDB" id="A0A1V6S440"/>
<dbReference type="OrthoDB" id="5429716at2759"/>
<name>A0A1V6S440_9EURO</name>
<dbReference type="Proteomes" id="UP000191518">
    <property type="component" value="Unassembled WGS sequence"/>
</dbReference>
<keyword evidence="1" id="KW-1133">Transmembrane helix</keyword>
<protein>
    <submittedName>
        <fullName evidence="2">Uncharacterized protein</fullName>
    </submittedName>
</protein>
<evidence type="ECO:0000313" key="2">
    <source>
        <dbReference type="EMBL" id="OQE08812.1"/>
    </source>
</evidence>
<evidence type="ECO:0000256" key="1">
    <source>
        <dbReference type="SAM" id="Phobius"/>
    </source>
</evidence>
<sequence length="306" mass="31925">MPSITISDGYTFNNWGPVTTTFTAPASCATAGDILIQVNTSFPVADYWAQCSTDSGHGCIPTGTVSPPITLDSNPSAIYDYPYYSPGLYCPSGWATVGVAARDGDRSPSLSGILSVSSTTKDSRLYDDYATWKSPATMLPELLDPSETLVMCCPSSMTAIIGFGCYSTVSDYAVTTGCLRILDESNIGTSTKTYAVNGTTSTDLLVIMTASYPDTTETTTFDPSELDRLVALSVMPILPLVHHQSDIKTTGTSGAAFTKATSTSTLAATSNSAARVAPKVNSWDGLGGVLGVSLAAIVLGAAMIFQ</sequence>